<sequence length="363" mass="42349">MVLTVSGLKRKIRRQFLVEFLKRMLKHFPPMILFSFLMFAFSWFPFLHSQSLQVSKSDSIYTEQISCHPNDCISLKLEELLSEDVRSKIAGFMSENAGKILIDTSDSPRKIDSEDLEDIRTVLEEISKRDGKVAIEKLHIAIRSFQLPDPPFLKDVGLVGWNVFKRIYRKIYYRNTSDYHAKVLYHPETLHVFLVYFVHRKYGDICNTVFANCNEIEYLDDDTFDLQLSGALRESREKKIPIKVAFRQTEAVLPEAKIDLEYLKNVNRSTRIYKWMAAGKEREVKPVTKSRFLAFQAVVTAIDYSLTVYDMISALILYKPAAERKIEVNYIESEKGKRIDSVIFFPRKTERKTKTYLVKIPGL</sequence>
<proteinExistence type="predicted"/>
<dbReference type="AlphaFoldDB" id="M6FWH8"/>
<dbReference type="EMBL" id="AFJM02000056">
    <property type="protein sequence ID" value="EMM71156.1"/>
    <property type="molecule type" value="Genomic_DNA"/>
</dbReference>
<dbReference type="Proteomes" id="UP000012101">
    <property type="component" value="Unassembled WGS sequence"/>
</dbReference>
<accession>M6FWH8</accession>
<gene>
    <name evidence="1" type="ORF">LEP1GSC038_2314</name>
</gene>
<protein>
    <submittedName>
        <fullName evidence="1">Uncharacterized protein</fullName>
    </submittedName>
</protein>
<reference evidence="1 2" key="1">
    <citation type="submission" date="2013-01" db="EMBL/GenBank/DDBJ databases">
        <authorList>
            <person name="Harkins D.M."/>
            <person name="Durkin A.S."/>
            <person name="Brinkac L.M."/>
            <person name="Haft D.H."/>
            <person name="Selengut J.D."/>
            <person name="Sanka R."/>
            <person name="DePew J."/>
            <person name="Purushe J."/>
            <person name="Hospenthal D.R."/>
            <person name="Murray C.K."/>
            <person name="Pimentel G."/>
            <person name="Wasfy M."/>
            <person name="Vinetz J.M."/>
            <person name="Sutton G.G."/>
            <person name="Nierman W.C."/>
            <person name="Fouts D.E."/>
        </authorList>
    </citation>
    <scope>NUCLEOTIDE SEQUENCE [LARGE SCALE GENOMIC DNA]</scope>
    <source>
        <strain evidence="1 2">2006001855</strain>
    </source>
</reference>
<organism evidence="1 2">
    <name type="scientific">Leptospira weilii str. 2006001855</name>
    <dbReference type="NCBI Taxonomy" id="996804"/>
    <lineage>
        <taxon>Bacteria</taxon>
        <taxon>Pseudomonadati</taxon>
        <taxon>Spirochaetota</taxon>
        <taxon>Spirochaetia</taxon>
        <taxon>Leptospirales</taxon>
        <taxon>Leptospiraceae</taxon>
        <taxon>Leptospira</taxon>
    </lineage>
</organism>
<evidence type="ECO:0000313" key="2">
    <source>
        <dbReference type="Proteomes" id="UP000012101"/>
    </source>
</evidence>
<name>M6FWH8_9LEPT</name>
<evidence type="ECO:0000313" key="1">
    <source>
        <dbReference type="EMBL" id="EMM71156.1"/>
    </source>
</evidence>
<comment type="caution">
    <text evidence="1">The sequence shown here is derived from an EMBL/GenBank/DDBJ whole genome shotgun (WGS) entry which is preliminary data.</text>
</comment>